<name>A0A9Q3XUP4_9LACO</name>
<dbReference type="GO" id="GO:0051301">
    <property type="term" value="P:cell division"/>
    <property type="evidence" value="ECO:0007669"/>
    <property type="project" value="UniProtKB-KW"/>
</dbReference>
<comment type="function">
    <text evidence="3">Participates in chromosomal partition during cell division. May act via the formation of a condensin-like complex containing Smc and ScpB that pull DNA away from mid-cell into both cell halves.</text>
</comment>
<dbReference type="AlphaFoldDB" id="A0A9Q3XUP4"/>
<dbReference type="GO" id="GO:0007059">
    <property type="term" value="P:chromosome segregation"/>
    <property type="evidence" value="ECO:0007669"/>
    <property type="project" value="UniProtKB-UniRule"/>
</dbReference>
<dbReference type="GO" id="GO:0005737">
    <property type="term" value="C:cytoplasm"/>
    <property type="evidence" value="ECO:0007669"/>
    <property type="project" value="UniProtKB-SubCell"/>
</dbReference>
<evidence type="ECO:0000313" key="5">
    <source>
        <dbReference type="Proteomes" id="UP000752647"/>
    </source>
</evidence>
<keyword evidence="3" id="KW-0963">Cytoplasm</keyword>
<dbReference type="InterPro" id="IPR003768">
    <property type="entry name" value="ScpA"/>
</dbReference>
<keyword evidence="1 3" id="KW-0159">Chromosome partition</keyword>
<dbReference type="PANTHER" id="PTHR33969">
    <property type="entry name" value="SEGREGATION AND CONDENSATION PROTEIN A"/>
    <property type="match status" value="1"/>
</dbReference>
<evidence type="ECO:0000256" key="3">
    <source>
        <dbReference type="HAMAP-Rule" id="MF_01805"/>
    </source>
</evidence>
<reference evidence="4" key="1">
    <citation type="submission" date="2021-05" db="EMBL/GenBank/DDBJ databases">
        <title>Pangenome of Leuconostoc gelidum warrants species status for Leuconostoc gelidum subsp. gasicomitatum.</title>
        <authorList>
            <person name="Johansson P."/>
            <person name="Sade E."/>
            <person name="Hultman J."/>
            <person name="Auvinen P."/>
            <person name="Bjorkroth J."/>
        </authorList>
    </citation>
    <scope>NUCLEOTIDE SEQUENCE</scope>
    <source>
        <strain evidence="4">A.21.4</strain>
    </source>
</reference>
<protein>
    <recommendedName>
        <fullName evidence="2 3">Segregation and condensation protein A</fullName>
    </recommendedName>
</protein>
<evidence type="ECO:0000256" key="2">
    <source>
        <dbReference type="ARBA" id="ARBA00044777"/>
    </source>
</evidence>
<comment type="subcellular location">
    <subcellularLocation>
        <location evidence="3">Cytoplasm</location>
    </subcellularLocation>
    <text evidence="3">Associated with two foci at the outer edges of the nucleoid region in young cells, and at four foci within both cell halves in older cells.</text>
</comment>
<comment type="similarity">
    <text evidence="3">Belongs to the ScpA family.</text>
</comment>
<accession>A0A9Q3XUP4</accession>
<gene>
    <name evidence="3" type="primary">scpA</name>
    <name evidence="4" type="ORF">KIJ12_07825</name>
</gene>
<evidence type="ECO:0000313" key="4">
    <source>
        <dbReference type="EMBL" id="MBZ5963046.1"/>
    </source>
</evidence>
<dbReference type="InterPro" id="IPR023093">
    <property type="entry name" value="ScpA-like_C"/>
</dbReference>
<dbReference type="GO" id="GO:0006260">
    <property type="term" value="P:DNA replication"/>
    <property type="evidence" value="ECO:0007669"/>
    <property type="project" value="UniProtKB-UniRule"/>
</dbReference>
<keyword evidence="3" id="KW-0131">Cell cycle</keyword>
<keyword evidence="3" id="KW-0132">Cell division</keyword>
<evidence type="ECO:0000256" key="1">
    <source>
        <dbReference type="ARBA" id="ARBA00022829"/>
    </source>
</evidence>
<dbReference type="Gene3D" id="6.10.250.2410">
    <property type="match status" value="1"/>
</dbReference>
<dbReference type="Proteomes" id="UP000752647">
    <property type="component" value="Unassembled WGS sequence"/>
</dbReference>
<organism evidence="4 5">
    <name type="scientific">Leuconostoc gasicomitatum</name>
    <dbReference type="NCBI Taxonomy" id="115778"/>
    <lineage>
        <taxon>Bacteria</taxon>
        <taxon>Bacillati</taxon>
        <taxon>Bacillota</taxon>
        <taxon>Bacilli</taxon>
        <taxon>Lactobacillales</taxon>
        <taxon>Lactobacillaceae</taxon>
        <taxon>Leuconostoc</taxon>
        <taxon>Leuconostoc gelidum group</taxon>
    </lineage>
</organism>
<dbReference type="HAMAP" id="MF_01805">
    <property type="entry name" value="ScpA"/>
    <property type="match status" value="1"/>
</dbReference>
<proteinExistence type="inferred from homology"/>
<dbReference type="Gene3D" id="1.10.10.580">
    <property type="entry name" value="Structural maintenance of chromosome 1. Chain E"/>
    <property type="match status" value="1"/>
</dbReference>
<comment type="caution">
    <text evidence="4">The sequence shown here is derived from an EMBL/GenBank/DDBJ whole genome shotgun (WGS) entry which is preliminary data.</text>
</comment>
<dbReference type="Pfam" id="PF02616">
    <property type="entry name" value="SMC_ScpA"/>
    <property type="match status" value="1"/>
</dbReference>
<comment type="subunit">
    <text evidence="3">Component of a cohesin-like complex composed of ScpA, ScpB and the Smc homodimer, in which ScpA and ScpB bind to the head domain of Smc. The presence of the three proteins is required for the association of the complex with DNA.</text>
</comment>
<dbReference type="RefSeq" id="WP_224144328.1">
    <property type="nucleotide sequence ID" value="NZ_JAHBFI010000019.1"/>
</dbReference>
<dbReference type="PANTHER" id="PTHR33969:SF2">
    <property type="entry name" value="SEGREGATION AND CONDENSATION PROTEIN A"/>
    <property type="match status" value="1"/>
</dbReference>
<sequence length="258" mass="30049">MEKVVIGTHSLTIKLSDFEGPLDLLLHLIKQSEMDIFDLQIAKITEQYLVFIHEQKKMQLDVASEYLVMAATLVQIKSADLLPQEIFEENFVEESYFDPREELMVQLLTYKQFQVASDQLREREKQHQQSFARLPLLPPTNVELETKLAPGLGLVDLQTAFAHLLKKRKQQKPISRRVISEKYTMTTAIKNIRQRFSTQKIGDMVTFDSLFDNVYDREPLVMTFLALLEMAKEDKVSLHQENTQSEIFLKIEKLDDNE</sequence>
<dbReference type="EMBL" id="JAHBFI010000019">
    <property type="protein sequence ID" value="MBZ5963046.1"/>
    <property type="molecule type" value="Genomic_DNA"/>
</dbReference>